<dbReference type="Proteomes" id="UP000243719">
    <property type="component" value="Unassembled WGS sequence"/>
</dbReference>
<evidence type="ECO:0000313" key="2">
    <source>
        <dbReference type="Proteomes" id="UP000243719"/>
    </source>
</evidence>
<protein>
    <submittedName>
        <fullName evidence="1">Uncharacterized protein</fullName>
    </submittedName>
</protein>
<evidence type="ECO:0000313" key="1">
    <source>
        <dbReference type="EMBL" id="SDV49826.1"/>
    </source>
</evidence>
<proteinExistence type="predicted"/>
<accession>A0A1H2PS90</accession>
<dbReference type="STRING" id="1770053.SAMN05216551_109171"/>
<sequence>MPRPTTFAEAVPSTVETSGKAYDFINGAATVKVSTDNGDVPTLSGLVAEVRGEYAAVDAVSVTAEARATAVAAAATAVAARDASLSNGRPYATVAAGLADAAITVGGYFDVIGDGVATAALRYQKTSSTAATLIAATPTAQWAANLGGRLLEPGDFSLSGWVFVLLDKNRKPIFGYHRTDGIYPPTAGADGALSKLNLAGTQLQFLDPDAYALAGLDGQFVCLDKNRKPIPDQSKAYVPPEAGVLVYEASDGTSSQIYLEARATGKREQLSTGGGNNTNPRITGDGAVIWKTDRTPTPRAGLMYATLAAKKEYAALSNNKLALIGTSLIAQIDPSWYGTPLGVDVYNFGGSGQISQACAARVGALALAVTVDGGVIPADASQSVSITFASGVSPGIEHGGQATGTILGVAVKMNTASTPFTVSRAVSGAAVAVPAGSLLTMDPRDYYGVLRSDAEQCVAILQISRNNVGPRAIKDTATIVEWIKTRAKHFLIYAEPNSNTETKGTSGYGNLLQFNKDLQARWPDNYATLGGFDHRTFAVNAYNDRTLLPNPTSQDATDYANDLVCTSLRKDGLHWSDALYKYVAVNFGIPILRAKGWLA</sequence>
<dbReference type="EMBL" id="FNLO01000009">
    <property type="protein sequence ID" value="SDV49826.1"/>
    <property type="molecule type" value="Genomic_DNA"/>
</dbReference>
<name>A0A1H2PS90_9BURK</name>
<gene>
    <name evidence="1" type="ORF">SAMN05216551_109171</name>
</gene>
<organism evidence="1 2">
    <name type="scientific">Chitinasiproducens palmae</name>
    <dbReference type="NCBI Taxonomy" id="1770053"/>
    <lineage>
        <taxon>Bacteria</taxon>
        <taxon>Pseudomonadati</taxon>
        <taxon>Pseudomonadota</taxon>
        <taxon>Betaproteobacteria</taxon>
        <taxon>Burkholderiales</taxon>
        <taxon>Burkholderiaceae</taxon>
        <taxon>Chitinasiproducens</taxon>
    </lineage>
</organism>
<dbReference type="AlphaFoldDB" id="A0A1H2PS90"/>
<keyword evidence="2" id="KW-1185">Reference proteome</keyword>
<reference evidence="2" key="1">
    <citation type="submission" date="2016-09" db="EMBL/GenBank/DDBJ databases">
        <authorList>
            <person name="Varghese N."/>
            <person name="Submissions S."/>
        </authorList>
    </citation>
    <scope>NUCLEOTIDE SEQUENCE [LARGE SCALE GENOMIC DNA]</scope>
    <source>
        <strain evidence="2">JS23</strain>
    </source>
</reference>